<keyword evidence="4" id="KW-0732">Signal</keyword>
<keyword evidence="7" id="KW-1133">Transmembrane helix</keyword>
<dbReference type="PANTHER" id="PTHR32347:SF29">
    <property type="entry name" value="UPF0194 MEMBRANE PROTEIN YBHG"/>
    <property type="match status" value="1"/>
</dbReference>
<proteinExistence type="inferred from homology"/>
<dbReference type="InterPro" id="IPR058647">
    <property type="entry name" value="BSH_CzcB-like"/>
</dbReference>
<gene>
    <name evidence="11" type="ORF">XF8B_47320</name>
</gene>
<dbReference type="Pfam" id="PF25967">
    <property type="entry name" value="RND-MFP_C"/>
    <property type="match status" value="1"/>
</dbReference>
<dbReference type="PANTHER" id="PTHR32347">
    <property type="entry name" value="EFFLUX SYSTEM COMPONENT YKNX-RELATED"/>
    <property type="match status" value="1"/>
</dbReference>
<dbReference type="InterPro" id="IPR058627">
    <property type="entry name" value="MdtA-like_C"/>
</dbReference>
<evidence type="ECO:0000259" key="8">
    <source>
        <dbReference type="Pfam" id="PF25954"/>
    </source>
</evidence>
<evidence type="ECO:0000313" key="11">
    <source>
        <dbReference type="EMBL" id="BCE74621.1"/>
    </source>
</evidence>
<feature type="domain" description="CusB-like beta-barrel" evidence="8">
    <location>
        <begin position="302"/>
        <end position="373"/>
    </location>
</feature>
<keyword evidence="7" id="KW-0472">Membrane</keyword>
<evidence type="ECO:0000256" key="7">
    <source>
        <dbReference type="SAM" id="Phobius"/>
    </source>
</evidence>
<dbReference type="InterPro" id="IPR058792">
    <property type="entry name" value="Beta-barrel_RND_2"/>
</dbReference>
<sequence length="451" mass="48588">MNRCDPCSVAMAEQSLPLPNQRRIDPISVASAWSGIITHKWFLLPVASAWSGIITHKWFLLTVVVLLGLGAWQGIRVLLGPAVVVDRVARGRLVETVVASGHVETPYRVEIGSQITGTVEDVLVQEGERVTKGQPLIALEARESKASVVQAQGAVAQAEARIRQLEELTLPSAKEAQTQAEATLRNAQQTYDRTAQLERNGYATRAALDDAQKTLDVARAAKRATEFQVYTASPGGSDHVMAQTQLNQARANLDTAESRLGYATIVAPRDGVLITRSVERGTVVQAGKALLVLAPSGELQLVLQIDERNLGRLALGQTALASADAYPDRHFSATVTYINPGVDISRATVEVKLTVKEPPDYLRQDMTVSVDIEVAAKDNAEVLPVRSVREILSGQAWVMTVKNGRAAKHPVKVGLRGNSQIEIVEGMQPGDIAIPQSSGVLTGQRVRPVLP</sequence>
<dbReference type="AlphaFoldDB" id="A0A810BGS9"/>
<dbReference type="InterPro" id="IPR050465">
    <property type="entry name" value="UPF0194_transport"/>
</dbReference>
<comment type="similarity">
    <text evidence="2">Belongs to the membrane fusion protein (MFP) (TC 8.A.1) family.</text>
</comment>
<dbReference type="Gene3D" id="2.40.50.100">
    <property type="match status" value="1"/>
</dbReference>
<keyword evidence="6" id="KW-0175">Coiled coil</keyword>
<dbReference type="NCBIfam" id="TIGR01730">
    <property type="entry name" value="RND_mfp"/>
    <property type="match status" value="1"/>
</dbReference>
<feature type="transmembrane region" description="Helical" evidence="7">
    <location>
        <begin position="58"/>
        <end position="79"/>
    </location>
</feature>
<dbReference type="Gene3D" id="2.40.420.20">
    <property type="match status" value="1"/>
</dbReference>
<dbReference type="Pfam" id="PF25973">
    <property type="entry name" value="BSH_CzcB"/>
    <property type="match status" value="1"/>
</dbReference>
<dbReference type="SUPFAM" id="SSF111369">
    <property type="entry name" value="HlyD-like secretion proteins"/>
    <property type="match status" value="2"/>
</dbReference>
<evidence type="ECO:0000256" key="2">
    <source>
        <dbReference type="ARBA" id="ARBA00009477"/>
    </source>
</evidence>
<comment type="subcellular location">
    <subcellularLocation>
        <location evidence="1">Periplasm</location>
    </subcellularLocation>
</comment>
<dbReference type="GO" id="GO:0022857">
    <property type="term" value="F:transmembrane transporter activity"/>
    <property type="evidence" value="ECO:0007669"/>
    <property type="project" value="InterPro"/>
</dbReference>
<keyword evidence="7" id="KW-0812">Transmembrane</keyword>
<dbReference type="GO" id="GO:0042597">
    <property type="term" value="C:periplasmic space"/>
    <property type="evidence" value="ECO:0007669"/>
    <property type="project" value="UniProtKB-SubCell"/>
</dbReference>
<feature type="domain" description="Multidrug resistance protein MdtA-like C-terminal permuted SH3" evidence="9">
    <location>
        <begin position="379"/>
        <end position="431"/>
    </location>
</feature>
<dbReference type="GO" id="GO:0016020">
    <property type="term" value="C:membrane"/>
    <property type="evidence" value="ECO:0007669"/>
    <property type="project" value="InterPro"/>
</dbReference>
<dbReference type="EMBL" id="AP023097">
    <property type="protein sequence ID" value="BCE74621.1"/>
    <property type="molecule type" value="Genomic_DNA"/>
</dbReference>
<dbReference type="Gene3D" id="1.10.287.470">
    <property type="entry name" value="Helix hairpin bin"/>
    <property type="match status" value="1"/>
</dbReference>
<feature type="domain" description="CzcB-like barrel-sandwich hybrid" evidence="10">
    <location>
        <begin position="110"/>
        <end position="294"/>
    </location>
</feature>
<dbReference type="InterPro" id="IPR006143">
    <property type="entry name" value="RND_pump_MFP"/>
</dbReference>
<evidence type="ECO:0000256" key="6">
    <source>
        <dbReference type="ARBA" id="ARBA00023054"/>
    </source>
</evidence>
<evidence type="ECO:0000256" key="5">
    <source>
        <dbReference type="ARBA" id="ARBA00022764"/>
    </source>
</evidence>
<evidence type="ECO:0000256" key="3">
    <source>
        <dbReference type="ARBA" id="ARBA00010602"/>
    </source>
</evidence>
<name>A0A810BGS9_9BRAD</name>
<organism evidence="11">
    <name type="scientific">Bradyrhizobium diazoefficiens</name>
    <dbReference type="NCBI Taxonomy" id="1355477"/>
    <lineage>
        <taxon>Bacteria</taxon>
        <taxon>Pseudomonadati</taxon>
        <taxon>Pseudomonadota</taxon>
        <taxon>Alphaproteobacteria</taxon>
        <taxon>Hyphomicrobiales</taxon>
        <taxon>Nitrobacteraceae</taxon>
        <taxon>Bradyrhizobium</taxon>
    </lineage>
</organism>
<protein>
    <submittedName>
        <fullName evidence="11">Permease</fullName>
    </submittedName>
</protein>
<accession>A0A810BGS9</accession>
<reference evidence="11" key="1">
    <citation type="submission" date="2020-05" db="EMBL/GenBank/DDBJ databases">
        <title>Complete genome sequence of Bradyrhizobium diazoefficiens XF8 isolated from soybean nodule.</title>
        <authorList>
            <person name="Noda R."/>
            <person name="Kakizaki K."/>
            <person name="Minamisawa K."/>
        </authorList>
    </citation>
    <scope>NUCLEOTIDE SEQUENCE</scope>
    <source>
        <strain evidence="11">XF8</strain>
    </source>
</reference>
<evidence type="ECO:0000259" key="10">
    <source>
        <dbReference type="Pfam" id="PF25973"/>
    </source>
</evidence>
<evidence type="ECO:0000256" key="1">
    <source>
        <dbReference type="ARBA" id="ARBA00004418"/>
    </source>
</evidence>
<dbReference type="Gene3D" id="2.40.30.170">
    <property type="match status" value="1"/>
</dbReference>
<evidence type="ECO:0000259" key="9">
    <source>
        <dbReference type="Pfam" id="PF25967"/>
    </source>
</evidence>
<comment type="similarity">
    <text evidence="3">Belongs to the UPF0194 family.</text>
</comment>
<dbReference type="PRINTS" id="PR01490">
    <property type="entry name" value="RTXTOXIND"/>
</dbReference>
<evidence type="ECO:0000256" key="4">
    <source>
        <dbReference type="ARBA" id="ARBA00022729"/>
    </source>
</evidence>
<keyword evidence="5" id="KW-0574">Periplasm</keyword>
<dbReference type="Pfam" id="PF25954">
    <property type="entry name" value="Beta-barrel_RND_2"/>
    <property type="match status" value="1"/>
</dbReference>